<comment type="caution">
    <text evidence="1">The sequence shown here is derived from an EMBL/GenBank/DDBJ whole genome shotgun (WGS) entry which is preliminary data.</text>
</comment>
<name>A0A699T6N0_TANCI</name>
<dbReference type="EMBL" id="BKCJ011215777">
    <property type="protein sequence ID" value="GFD05069.1"/>
    <property type="molecule type" value="Genomic_DNA"/>
</dbReference>
<protein>
    <submittedName>
        <fullName evidence="1">Uncharacterized protein</fullName>
    </submittedName>
</protein>
<feature type="non-terminal residue" evidence="1">
    <location>
        <position position="1"/>
    </location>
</feature>
<proteinExistence type="predicted"/>
<evidence type="ECO:0000313" key="1">
    <source>
        <dbReference type="EMBL" id="GFD05069.1"/>
    </source>
</evidence>
<gene>
    <name evidence="1" type="ORF">Tci_877038</name>
</gene>
<reference evidence="1" key="1">
    <citation type="journal article" date="2019" name="Sci. Rep.">
        <title>Draft genome of Tanacetum cinerariifolium, the natural source of mosquito coil.</title>
        <authorList>
            <person name="Yamashiro T."/>
            <person name="Shiraishi A."/>
            <person name="Satake H."/>
            <person name="Nakayama K."/>
        </authorList>
    </citation>
    <scope>NUCLEOTIDE SEQUENCE</scope>
</reference>
<sequence>HDNHYVSFQVACFNAAFDDMFQAYLNKYGSSASNIHSMHQEAGSSTHGSNSSMQMFNLLRSENRKRAQGNTPSSELRRYLASNFLSQMTIVLGIKCTRHSHCQLWSFHCQKKFPPLVKKVPPDEEKRCHCCEVCTATKVKK</sequence>
<dbReference type="AlphaFoldDB" id="A0A699T6N0"/>
<organism evidence="1">
    <name type="scientific">Tanacetum cinerariifolium</name>
    <name type="common">Dalmatian daisy</name>
    <name type="synonym">Chrysanthemum cinerariifolium</name>
    <dbReference type="NCBI Taxonomy" id="118510"/>
    <lineage>
        <taxon>Eukaryota</taxon>
        <taxon>Viridiplantae</taxon>
        <taxon>Streptophyta</taxon>
        <taxon>Embryophyta</taxon>
        <taxon>Tracheophyta</taxon>
        <taxon>Spermatophyta</taxon>
        <taxon>Magnoliopsida</taxon>
        <taxon>eudicotyledons</taxon>
        <taxon>Gunneridae</taxon>
        <taxon>Pentapetalae</taxon>
        <taxon>asterids</taxon>
        <taxon>campanulids</taxon>
        <taxon>Asterales</taxon>
        <taxon>Asteraceae</taxon>
        <taxon>Asteroideae</taxon>
        <taxon>Anthemideae</taxon>
        <taxon>Anthemidinae</taxon>
        <taxon>Tanacetum</taxon>
    </lineage>
</organism>
<accession>A0A699T6N0</accession>